<gene>
    <name evidence="6" type="ORF">GCM10009430_19710</name>
</gene>
<keyword evidence="2" id="KW-0812">Transmembrane</keyword>
<comment type="subcellular location">
    <subcellularLocation>
        <location evidence="1">Membrane</location>
        <topology evidence="1">Multi-pass membrane protein</topology>
    </subcellularLocation>
</comment>
<evidence type="ECO:0000256" key="2">
    <source>
        <dbReference type="ARBA" id="ARBA00022692"/>
    </source>
</evidence>
<feature type="domain" description="NarX-like N-terminal" evidence="5">
    <location>
        <begin position="40"/>
        <end position="117"/>
    </location>
</feature>
<dbReference type="InterPro" id="IPR029095">
    <property type="entry name" value="NarX-like_N"/>
</dbReference>
<accession>A0ABP3TXI1</accession>
<evidence type="ECO:0000256" key="1">
    <source>
        <dbReference type="ARBA" id="ARBA00004141"/>
    </source>
</evidence>
<dbReference type="Pfam" id="PF13675">
    <property type="entry name" value="PilJ"/>
    <property type="match status" value="1"/>
</dbReference>
<keyword evidence="3" id="KW-1133">Transmembrane helix</keyword>
<keyword evidence="7" id="KW-1185">Reference proteome</keyword>
<dbReference type="EMBL" id="BAAAGE010000002">
    <property type="protein sequence ID" value="GAA0719999.1"/>
    <property type="molecule type" value="Genomic_DNA"/>
</dbReference>
<evidence type="ECO:0000313" key="7">
    <source>
        <dbReference type="Proteomes" id="UP001501758"/>
    </source>
</evidence>
<keyword evidence="4" id="KW-0472">Membrane</keyword>
<name>A0ABP3TXI1_9FLAO</name>
<protein>
    <recommendedName>
        <fullName evidence="5">NarX-like N-terminal domain-containing protein</fullName>
    </recommendedName>
</protein>
<evidence type="ECO:0000259" key="5">
    <source>
        <dbReference type="Pfam" id="PF13675"/>
    </source>
</evidence>
<dbReference type="RefSeq" id="WP_343912157.1">
    <property type="nucleotide sequence ID" value="NZ_BAAAGE010000002.1"/>
</dbReference>
<evidence type="ECO:0000256" key="3">
    <source>
        <dbReference type="ARBA" id="ARBA00022989"/>
    </source>
</evidence>
<reference evidence="7" key="1">
    <citation type="journal article" date="2019" name="Int. J. Syst. Evol. Microbiol.">
        <title>The Global Catalogue of Microorganisms (GCM) 10K type strain sequencing project: providing services to taxonomists for standard genome sequencing and annotation.</title>
        <authorList>
            <consortium name="The Broad Institute Genomics Platform"/>
            <consortium name="The Broad Institute Genome Sequencing Center for Infectious Disease"/>
            <person name="Wu L."/>
            <person name="Ma J."/>
        </authorList>
    </citation>
    <scope>NUCLEOTIDE SEQUENCE [LARGE SCALE GENOMIC DNA]</scope>
    <source>
        <strain evidence="7">JCM 15974</strain>
    </source>
</reference>
<sequence>MKNSFTFKFMILFLSIGIGISSTNTMCAQQNMKYGMLTFNKAVNISGKQRMLSQKMAKSYLYLVENPSDAKAKRDLLTSKIIFEKQNGIIRQNSGYKLTKDRLTKVDKIWIEFKKLIESTPNYDNAKKIIDLNTDLLKATNDVVSAVIVESKGANKSDDNLLEDESLGESDLELKKMINMAGRQRMLSQRLALYYFANQTTLKTKNSESMLGNVFNEIDGAITMLLISNFNNEKIDEKLGVAMTKWENVKNNKEKLMNQGFKPSEMYQISNDLTKAFNAVTGLYEKVKI</sequence>
<proteinExistence type="predicted"/>
<organism evidence="6 7">
    <name type="scientific">Aquimarina litoralis</name>
    <dbReference type="NCBI Taxonomy" id="584605"/>
    <lineage>
        <taxon>Bacteria</taxon>
        <taxon>Pseudomonadati</taxon>
        <taxon>Bacteroidota</taxon>
        <taxon>Flavobacteriia</taxon>
        <taxon>Flavobacteriales</taxon>
        <taxon>Flavobacteriaceae</taxon>
        <taxon>Aquimarina</taxon>
    </lineage>
</organism>
<evidence type="ECO:0000256" key="4">
    <source>
        <dbReference type="ARBA" id="ARBA00023136"/>
    </source>
</evidence>
<dbReference type="Proteomes" id="UP001501758">
    <property type="component" value="Unassembled WGS sequence"/>
</dbReference>
<evidence type="ECO:0000313" key="6">
    <source>
        <dbReference type="EMBL" id="GAA0719999.1"/>
    </source>
</evidence>
<comment type="caution">
    <text evidence="6">The sequence shown here is derived from an EMBL/GenBank/DDBJ whole genome shotgun (WGS) entry which is preliminary data.</text>
</comment>